<comment type="caution">
    <text evidence="2">The sequence shown here is derived from an EMBL/GenBank/DDBJ whole genome shotgun (WGS) entry which is preliminary data.</text>
</comment>
<dbReference type="AlphaFoldDB" id="A0AAV8X187"/>
<keyword evidence="3" id="KW-1185">Reference proteome</keyword>
<evidence type="ECO:0000256" key="1">
    <source>
        <dbReference type="SAM" id="SignalP"/>
    </source>
</evidence>
<protein>
    <submittedName>
        <fullName evidence="2">Uncharacterized protein</fullName>
    </submittedName>
</protein>
<dbReference type="EMBL" id="JANEYF010004127">
    <property type="protein sequence ID" value="KAJ8932150.1"/>
    <property type="molecule type" value="Genomic_DNA"/>
</dbReference>
<accession>A0AAV8X187</accession>
<dbReference type="Proteomes" id="UP001162156">
    <property type="component" value="Unassembled WGS sequence"/>
</dbReference>
<feature type="chain" id="PRO_5044012515" evidence="1">
    <location>
        <begin position="18"/>
        <end position="259"/>
    </location>
</feature>
<gene>
    <name evidence="2" type="ORF">NQ314_014934</name>
</gene>
<keyword evidence="1" id="KW-0732">Signal</keyword>
<sequence length="259" mass="29725">MKRLLLFLLATINTTKSVPNEIRSILEYTTLEPPGEPPSIIETVPTYDYIIEIGFKLNEEKVPEYLIDIIYDEAPKRAVTTNDVFSLYGLKTINLTTTLDFLSQLNIPSEDIFSLDGFDKFLAELTVDFKEFYNRVIIGKLNITGNPLRDALESLNIDVNNFSMGMAYGNPDPYEEFKKGNYSKECVESALQKSNRTFDELFIASRDEFLSKALTLEIKRIIESLLKYGFHKPKALELWKALNLTVENVYKVPVFKKFT</sequence>
<evidence type="ECO:0000313" key="3">
    <source>
        <dbReference type="Proteomes" id="UP001162156"/>
    </source>
</evidence>
<evidence type="ECO:0000313" key="2">
    <source>
        <dbReference type="EMBL" id="KAJ8932150.1"/>
    </source>
</evidence>
<reference evidence="2" key="1">
    <citation type="journal article" date="2023" name="Insect Mol. Biol.">
        <title>Genome sequencing provides insights into the evolution of gene families encoding plant cell wall-degrading enzymes in longhorned beetles.</title>
        <authorList>
            <person name="Shin N.R."/>
            <person name="Okamura Y."/>
            <person name="Kirsch R."/>
            <person name="Pauchet Y."/>
        </authorList>
    </citation>
    <scope>NUCLEOTIDE SEQUENCE</scope>
    <source>
        <strain evidence="2">RBIC_L_NR</strain>
    </source>
</reference>
<feature type="signal peptide" evidence="1">
    <location>
        <begin position="1"/>
        <end position="17"/>
    </location>
</feature>
<proteinExistence type="predicted"/>
<name>A0AAV8X187_9CUCU</name>
<organism evidence="2 3">
    <name type="scientific">Rhamnusium bicolor</name>
    <dbReference type="NCBI Taxonomy" id="1586634"/>
    <lineage>
        <taxon>Eukaryota</taxon>
        <taxon>Metazoa</taxon>
        <taxon>Ecdysozoa</taxon>
        <taxon>Arthropoda</taxon>
        <taxon>Hexapoda</taxon>
        <taxon>Insecta</taxon>
        <taxon>Pterygota</taxon>
        <taxon>Neoptera</taxon>
        <taxon>Endopterygota</taxon>
        <taxon>Coleoptera</taxon>
        <taxon>Polyphaga</taxon>
        <taxon>Cucujiformia</taxon>
        <taxon>Chrysomeloidea</taxon>
        <taxon>Cerambycidae</taxon>
        <taxon>Lepturinae</taxon>
        <taxon>Rhagiini</taxon>
        <taxon>Rhamnusium</taxon>
    </lineage>
</organism>